<gene>
    <name evidence="10" type="ORF">EHV23_00710</name>
</gene>
<proteinExistence type="inferred from homology"/>
<comment type="caution">
    <text evidence="10">The sequence shown here is derived from an EMBL/GenBank/DDBJ whole genome shotgun (WGS) entry which is preliminary data.</text>
</comment>
<keyword evidence="4" id="KW-0997">Cell inner membrane</keyword>
<dbReference type="OrthoDB" id="9794165at2"/>
<evidence type="ECO:0000256" key="1">
    <source>
        <dbReference type="ARBA" id="ARBA00004429"/>
    </source>
</evidence>
<feature type="transmembrane region" description="Helical" evidence="9">
    <location>
        <begin position="6"/>
        <end position="27"/>
    </location>
</feature>
<feature type="transmembrane region" description="Helical" evidence="9">
    <location>
        <begin position="306"/>
        <end position="323"/>
    </location>
</feature>
<evidence type="ECO:0000256" key="3">
    <source>
        <dbReference type="ARBA" id="ARBA00022475"/>
    </source>
</evidence>
<sequence length="333" mass="35685">MPLTGLLVGLLFGFLLQRGQFCFVCGFRELLLRRNASFIVALLVAIAIQSAGFFGLQQAGAIRLPEGTMPLWATIIGGLLFGIGIMLARCCGSGSWFRSGEGAAGSLLVLLVFAITLAAFQAGPFRGLMQPLLEQPSTLSTIHGTLGISPWWLVGALALLAFTLVRRDQRTTADFADAPSLASVRRAHYSVRMAVVIGLLGIAAWWLSWQTGRNYGYGVATPTANLLQYLTTGQSRYLNWGSLFVLGILPGAWISALMTGEFRWRVPAPEQVPQRITGGVLMGIGATLAGGCTITNTLVATAYFSWQGWIATLMIIAGAWIGLRITGQGRMNS</sequence>
<feature type="transmembrane region" description="Helical" evidence="9">
    <location>
        <begin position="39"/>
        <end position="59"/>
    </location>
</feature>
<dbReference type="InterPro" id="IPR007272">
    <property type="entry name" value="Sulf_transp_TsuA/YedE"/>
</dbReference>
<evidence type="ECO:0000256" key="7">
    <source>
        <dbReference type="ARBA" id="ARBA00023136"/>
    </source>
</evidence>
<dbReference type="Pfam" id="PF04143">
    <property type="entry name" value="Sulf_transp"/>
    <property type="match status" value="1"/>
</dbReference>
<keyword evidence="6 9" id="KW-1133">Transmembrane helix</keyword>
<evidence type="ECO:0000256" key="4">
    <source>
        <dbReference type="ARBA" id="ARBA00022519"/>
    </source>
</evidence>
<evidence type="ECO:0000256" key="2">
    <source>
        <dbReference type="ARBA" id="ARBA00022448"/>
    </source>
</evidence>
<feature type="transmembrane region" description="Helical" evidence="9">
    <location>
        <begin position="103"/>
        <end position="122"/>
    </location>
</feature>
<keyword evidence="2" id="KW-0813">Transport</keyword>
<protein>
    <submittedName>
        <fullName evidence="10">YeeE/YedE family protein</fullName>
    </submittedName>
</protein>
<comment type="subcellular location">
    <subcellularLocation>
        <location evidence="1">Cell inner membrane</location>
        <topology evidence="1">Multi-pass membrane protein</topology>
    </subcellularLocation>
</comment>
<reference evidence="10 11" key="1">
    <citation type="submission" date="2018-11" db="EMBL/GenBank/DDBJ databases">
        <title>Genome sequencing of Lautropia sp. KCOM 2505 (= ChDC F240).</title>
        <authorList>
            <person name="Kook J.-K."/>
            <person name="Park S.-N."/>
            <person name="Lim Y.K."/>
        </authorList>
    </citation>
    <scope>NUCLEOTIDE SEQUENCE [LARGE SCALE GENOMIC DNA]</scope>
    <source>
        <strain evidence="10 11">KCOM 2505</strain>
    </source>
</reference>
<comment type="similarity">
    <text evidence="8">Belongs to the TsuA/YedE (TC 9.B.102) family.</text>
</comment>
<feature type="transmembrane region" description="Helical" evidence="9">
    <location>
        <begin position="142"/>
        <end position="165"/>
    </location>
</feature>
<keyword evidence="3" id="KW-1003">Cell membrane</keyword>
<name>A0A426FQA1_9BURK</name>
<evidence type="ECO:0000256" key="9">
    <source>
        <dbReference type="SAM" id="Phobius"/>
    </source>
</evidence>
<dbReference type="AlphaFoldDB" id="A0A426FQA1"/>
<organism evidence="10 11">
    <name type="scientific">Lautropia dentalis</name>
    <dbReference type="NCBI Taxonomy" id="2490857"/>
    <lineage>
        <taxon>Bacteria</taxon>
        <taxon>Pseudomonadati</taxon>
        <taxon>Pseudomonadota</taxon>
        <taxon>Betaproteobacteria</taxon>
        <taxon>Burkholderiales</taxon>
        <taxon>Burkholderiaceae</taxon>
        <taxon>Lautropia</taxon>
    </lineage>
</organism>
<evidence type="ECO:0000256" key="8">
    <source>
        <dbReference type="ARBA" id="ARBA00035655"/>
    </source>
</evidence>
<keyword evidence="7 9" id="KW-0472">Membrane</keyword>
<dbReference type="PANTHER" id="PTHR30574">
    <property type="entry name" value="INNER MEMBRANE PROTEIN YEDE"/>
    <property type="match status" value="1"/>
</dbReference>
<keyword evidence="5 9" id="KW-0812">Transmembrane</keyword>
<accession>A0A426FQA1</accession>
<evidence type="ECO:0000313" key="11">
    <source>
        <dbReference type="Proteomes" id="UP000270261"/>
    </source>
</evidence>
<dbReference type="EMBL" id="RRUE01000001">
    <property type="protein sequence ID" value="RRN44847.1"/>
    <property type="molecule type" value="Genomic_DNA"/>
</dbReference>
<dbReference type="GO" id="GO:0005886">
    <property type="term" value="C:plasma membrane"/>
    <property type="evidence" value="ECO:0007669"/>
    <property type="project" value="UniProtKB-SubCell"/>
</dbReference>
<feature type="transmembrane region" description="Helical" evidence="9">
    <location>
        <begin position="71"/>
        <end position="91"/>
    </location>
</feature>
<dbReference type="RefSeq" id="WP_125094279.1">
    <property type="nucleotide sequence ID" value="NZ_RRUE01000001.1"/>
</dbReference>
<evidence type="ECO:0000256" key="5">
    <source>
        <dbReference type="ARBA" id="ARBA00022692"/>
    </source>
</evidence>
<dbReference type="Proteomes" id="UP000270261">
    <property type="component" value="Unassembled WGS sequence"/>
</dbReference>
<dbReference type="PANTHER" id="PTHR30574:SF1">
    <property type="entry name" value="SULPHUR TRANSPORT DOMAIN-CONTAINING PROTEIN"/>
    <property type="match status" value="1"/>
</dbReference>
<feature type="transmembrane region" description="Helical" evidence="9">
    <location>
        <begin position="189"/>
        <end position="207"/>
    </location>
</feature>
<evidence type="ECO:0000256" key="6">
    <source>
        <dbReference type="ARBA" id="ARBA00022989"/>
    </source>
</evidence>
<feature type="transmembrane region" description="Helical" evidence="9">
    <location>
        <begin position="237"/>
        <end position="258"/>
    </location>
</feature>
<keyword evidence="11" id="KW-1185">Reference proteome</keyword>
<feature type="transmembrane region" description="Helical" evidence="9">
    <location>
        <begin position="279"/>
        <end position="300"/>
    </location>
</feature>
<evidence type="ECO:0000313" key="10">
    <source>
        <dbReference type="EMBL" id="RRN44847.1"/>
    </source>
</evidence>